<evidence type="ECO:0000313" key="2">
    <source>
        <dbReference type="Proteomes" id="UP000037405"/>
    </source>
</evidence>
<reference evidence="2" key="1">
    <citation type="submission" date="2015-07" db="EMBL/GenBank/DDBJ databases">
        <title>Fjat-14235 jcm11544.</title>
        <authorList>
            <person name="Liu B."/>
            <person name="Wang J."/>
            <person name="Zhu Y."/>
            <person name="Liu G."/>
            <person name="Chen Q."/>
            <person name="Chen Z."/>
            <person name="Lan J."/>
            <person name="Che J."/>
            <person name="Ge C."/>
            <person name="Shi H."/>
            <person name="Pan Z."/>
            <person name="Liu X."/>
        </authorList>
    </citation>
    <scope>NUCLEOTIDE SEQUENCE [LARGE SCALE GENOMIC DNA]</scope>
    <source>
        <strain evidence="2">JCM 11544</strain>
    </source>
</reference>
<dbReference type="Proteomes" id="UP000037405">
    <property type="component" value="Unassembled WGS sequence"/>
</dbReference>
<comment type="caution">
    <text evidence="1">The sequence shown here is derived from an EMBL/GenBank/DDBJ whole genome shotgun (WGS) entry which is preliminary data.</text>
</comment>
<sequence>MNESGAEQAPDFFVRLRNGRISITIKIIRQKFRVEIESGRNSEKMKVKRRKKNIFQVFFKNKRKLGCIVEKVIYNKK</sequence>
<organism evidence="1 2">
    <name type="scientific">Rossellomorea marisflavi</name>
    <dbReference type="NCBI Taxonomy" id="189381"/>
    <lineage>
        <taxon>Bacteria</taxon>
        <taxon>Bacillati</taxon>
        <taxon>Bacillota</taxon>
        <taxon>Bacilli</taxon>
        <taxon>Bacillales</taxon>
        <taxon>Bacillaceae</taxon>
        <taxon>Rossellomorea</taxon>
    </lineage>
</organism>
<accession>A0A0M0GND2</accession>
<dbReference type="AlphaFoldDB" id="A0A0M0GND2"/>
<proteinExistence type="predicted"/>
<dbReference type="EMBL" id="LGUE01000001">
    <property type="protein sequence ID" value="KON91435.1"/>
    <property type="molecule type" value="Genomic_DNA"/>
</dbReference>
<protein>
    <submittedName>
        <fullName evidence="1">Uncharacterized protein</fullName>
    </submittedName>
</protein>
<dbReference type="PATRIC" id="fig|189381.12.peg.612"/>
<evidence type="ECO:0000313" key="1">
    <source>
        <dbReference type="EMBL" id="KON91435.1"/>
    </source>
</evidence>
<name>A0A0M0GND2_9BACI</name>
<gene>
    <name evidence="1" type="ORF">AF331_02625</name>
</gene>
<keyword evidence="2" id="KW-1185">Reference proteome</keyword>